<dbReference type="EMBL" id="BAABCJ010000002">
    <property type="protein sequence ID" value="GAA3704387.1"/>
    <property type="molecule type" value="Genomic_DNA"/>
</dbReference>
<feature type="compositionally biased region" description="Basic and acidic residues" evidence="1">
    <location>
        <begin position="32"/>
        <end position="45"/>
    </location>
</feature>
<evidence type="ECO:0000313" key="3">
    <source>
        <dbReference type="Proteomes" id="UP001501536"/>
    </source>
</evidence>
<comment type="caution">
    <text evidence="2">The sequence shown here is derived from an EMBL/GenBank/DDBJ whole genome shotgun (WGS) entry which is preliminary data.</text>
</comment>
<evidence type="ECO:0000256" key="1">
    <source>
        <dbReference type="SAM" id="MobiDB-lite"/>
    </source>
</evidence>
<sequence length="60" mass="6899">MSNSAPGTDPQDLDRNDLNAKSEDEPVEIPEEELKRRHDDERVEEWIDESFPGSDPPSNY</sequence>
<feature type="region of interest" description="Disordered" evidence="1">
    <location>
        <begin position="1"/>
        <end position="60"/>
    </location>
</feature>
<dbReference type="Proteomes" id="UP001501536">
    <property type="component" value="Unassembled WGS sequence"/>
</dbReference>
<protein>
    <submittedName>
        <fullName evidence="2">Uncharacterized protein</fullName>
    </submittedName>
</protein>
<accession>A0ABP7DHF0</accession>
<dbReference type="RefSeq" id="WP_344883022.1">
    <property type="nucleotide sequence ID" value="NZ_BAABCJ010000002.1"/>
</dbReference>
<evidence type="ECO:0000313" key="2">
    <source>
        <dbReference type="EMBL" id="GAA3704387.1"/>
    </source>
</evidence>
<gene>
    <name evidence="2" type="ORF">GCM10022377_17570</name>
</gene>
<organism evidence="2 3">
    <name type="scientific">Zhihengliuella alba</name>
    <dbReference type="NCBI Taxonomy" id="547018"/>
    <lineage>
        <taxon>Bacteria</taxon>
        <taxon>Bacillati</taxon>
        <taxon>Actinomycetota</taxon>
        <taxon>Actinomycetes</taxon>
        <taxon>Micrococcales</taxon>
        <taxon>Micrococcaceae</taxon>
        <taxon>Zhihengliuella</taxon>
    </lineage>
</organism>
<keyword evidence="3" id="KW-1185">Reference proteome</keyword>
<feature type="compositionally biased region" description="Basic and acidic residues" evidence="1">
    <location>
        <begin position="12"/>
        <end position="24"/>
    </location>
</feature>
<reference evidence="3" key="1">
    <citation type="journal article" date="2019" name="Int. J. Syst. Evol. Microbiol.">
        <title>The Global Catalogue of Microorganisms (GCM) 10K type strain sequencing project: providing services to taxonomists for standard genome sequencing and annotation.</title>
        <authorList>
            <consortium name="The Broad Institute Genomics Platform"/>
            <consortium name="The Broad Institute Genome Sequencing Center for Infectious Disease"/>
            <person name="Wu L."/>
            <person name="Ma J."/>
        </authorList>
    </citation>
    <scope>NUCLEOTIDE SEQUENCE [LARGE SCALE GENOMIC DNA]</scope>
    <source>
        <strain evidence="3">JCM 16961</strain>
    </source>
</reference>
<proteinExistence type="predicted"/>
<name>A0ABP7DHF0_9MICC</name>